<feature type="transmembrane region" description="Helical" evidence="1">
    <location>
        <begin position="79"/>
        <end position="104"/>
    </location>
</feature>
<dbReference type="AlphaFoldDB" id="A0AAN9SU04"/>
<proteinExistence type="predicted"/>
<keyword evidence="1" id="KW-0812">Transmembrane</keyword>
<protein>
    <submittedName>
        <fullName evidence="2">Uncharacterized protein</fullName>
    </submittedName>
</protein>
<accession>A0AAN9SU04</accession>
<sequence>MLRLQPDRLLNDLKKHPSRIISNEIKINMSMLFSLALLQLFRKGISGDSQLTHRLLQVLCLVDHFGFSLLQLLHFPFYLSLLFGLSLLAPGRSVVVLTMSFSLAELAP</sequence>
<keyword evidence="1" id="KW-0472">Membrane</keyword>
<evidence type="ECO:0000256" key="1">
    <source>
        <dbReference type="SAM" id="Phobius"/>
    </source>
</evidence>
<evidence type="ECO:0000313" key="2">
    <source>
        <dbReference type="EMBL" id="KAK7406243.1"/>
    </source>
</evidence>
<keyword evidence="1" id="KW-1133">Transmembrane helix</keyword>
<dbReference type="EMBL" id="JAYMYS010000002">
    <property type="protein sequence ID" value="KAK7406243.1"/>
    <property type="molecule type" value="Genomic_DNA"/>
</dbReference>
<evidence type="ECO:0000313" key="3">
    <source>
        <dbReference type="Proteomes" id="UP001386955"/>
    </source>
</evidence>
<reference evidence="2 3" key="1">
    <citation type="submission" date="2024-01" db="EMBL/GenBank/DDBJ databases">
        <title>The genomes of 5 underutilized Papilionoideae crops provide insights into root nodulation and disease resistanc.</title>
        <authorList>
            <person name="Jiang F."/>
        </authorList>
    </citation>
    <scope>NUCLEOTIDE SEQUENCE [LARGE SCALE GENOMIC DNA]</scope>
    <source>
        <strain evidence="2">DUOXIRENSHENG_FW03</strain>
        <tissue evidence="2">Leaves</tissue>
    </source>
</reference>
<name>A0AAN9SU04_PSOTE</name>
<gene>
    <name evidence="2" type="ORF">VNO78_07866</name>
</gene>
<comment type="caution">
    <text evidence="2">The sequence shown here is derived from an EMBL/GenBank/DDBJ whole genome shotgun (WGS) entry which is preliminary data.</text>
</comment>
<organism evidence="2 3">
    <name type="scientific">Psophocarpus tetragonolobus</name>
    <name type="common">Winged bean</name>
    <name type="synonym">Dolichos tetragonolobus</name>
    <dbReference type="NCBI Taxonomy" id="3891"/>
    <lineage>
        <taxon>Eukaryota</taxon>
        <taxon>Viridiplantae</taxon>
        <taxon>Streptophyta</taxon>
        <taxon>Embryophyta</taxon>
        <taxon>Tracheophyta</taxon>
        <taxon>Spermatophyta</taxon>
        <taxon>Magnoliopsida</taxon>
        <taxon>eudicotyledons</taxon>
        <taxon>Gunneridae</taxon>
        <taxon>Pentapetalae</taxon>
        <taxon>rosids</taxon>
        <taxon>fabids</taxon>
        <taxon>Fabales</taxon>
        <taxon>Fabaceae</taxon>
        <taxon>Papilionoideae</taxon>
        <taxon>50 kb inversion clade</taxon>
        <taxon>NPAAA clade</taxon>
        <taxon>indigoferoid/millettioid clade</taxon>
        <taxon>Phaseoleae</taxon>
        <taxon>Psophocarpus</taxon>
    </lineage>
</organism>
<keyword evidence="3" id="KW-1185">Reference proteome</keyword>
<dbReference type="Proteomes" id="UP001386955">
    <property type="component" value="Unassembled WGS sequence"/>
</dbReference>